<dbReference type="Pfam" id="PF04909">
    <property type="entry name" value="Amidohydro_2"/>
    <property type="match status" value="1"/>
</dbReference>
<comment type="similarity">
    <text evidence="1">Belongs to the metallo-dependent hydrolases superfamily.</text>
</comment>
<keyword evidence="3" id="KW-0378">Hydrolase</keyword>
<dbReference type="AlphaFoldDB" id="A0A4U0RIY4"/>
<dbReference type="SUPFAM" id="SSF51556">
    <property type="entry name" value="Metallo-dependent hydrolases"/>
    <property type="match status" value="1"/>
</dbReference>
<dbReference type="PANTHER" id="PTHR43569:SF2">
    <property type="entry name" value="AMIDOHYDROLASE-RELATED DOMAIN-CONTAINING PROTEIN"/>
    <property type="match status" value="1"/>
</dbReference>
<name>A0A4U0RIY4_9ACTN</name>
<evidence type="ECO:0000259" key="2">
    <source>
        <dbReference type="Pfam" id="PF04909"/>
    </source>
</evidence>
<dbReference type="Gene3D" id="3.20.20.140">
    <property type="entry name" value="Metal-dependent hydrolases"/>
    <property type="match status" value="1"/>
</dbReference>
<dbReference type="InterPro" id="IPR006680">
    <property type="entry name" value="Amidohydro-rel"/>
</dbReference>
<evidence type="ECO:0000256" key="1">
    <source>
        <dbReference type="ARBA" id="ARBA00038310"/>
    </source>
</evidence>
<protein>
    <submittedName>
        <fullName evidence="3">Amidohydrolase</fullName>
    </submittedName>
</protein>
<dbReference type="RefSeq" id="WP_136731289.1">
    <property type="nucleotide sequence ID" value="NZ_SUMC01000206.1"/>
</dbReference>
<dbReference type="GO" id="GO:0016787">
    <property type="term" value="F:hydrolase activity"/>
    <property type="evidence" value="ECO:0007669"/>
    <property type="project" value="UniProtKB-KW"/>
</dbReference>
<feature type="domain" description="Amidohydrolase-related" evidence="2">
    <location>
        <begin position="3"/>
        <end position="275"/>
    </location>
</feature>
<comment type="caution">
    <text evidence="3">The sequence shown here is derived from an EMBL/GenBank/DDBJ whole genome shotgun (WGS) entry which is preliminary data.</text>
</comment>
<dbReference type="PANTHER" id="PTHR43569">
    <property type="entry name" value="AMIDOHYDROLASE"/>
    <property type="match status" value="1"/>
</dbReference>
<proteinExistence type="inferred from homology"/>
<evidence type="ECO:0000313" key="3">
    <source>
        <dbReference type="EMBL" id="TJZ94680.1"/>
    </source>
</evidence>
<evidence type="ECO:0000313" key="4">
    <source>
        <dbReference type="Proteomes" id="UP000305778"/>
    </source>
</evidence>
<dbReference type="OrthoDB" id="5450317at2"/>
<dbReference type="Proteomes" id="UP000305778">
    <property type="component" value="Unassembled WGS sequence"/>
</dbReference>
<sequence length="277" mass="29908">MRIDAHHHVWDLAAREQPWTTDIPLLRRTFTVDELRPALRAHRIDATVVVQTLPVEPETPELLRLAAADPQVAAVVGWVELTAPDVGDRLARLRELPGGEALVGVRHGVQDEADPDWLLRPEVRRGIAAVGAAGLVYELLVRPDQLAAAVRTVEDLPDVRFVLDHAGNPEILPSELPPWTARLTALAACPNAAVKLSGLVTRTAPWSAAALRPYSDVLLETLGPDRLMFGSDWPVCLLAAGYDEVIGVAEELTAALSPPERAAVFGATAADWYGITA</sequence>
<keyword evidence="4" id="KW-1185">Reference proteome</keyword>
<reference evidence="3 4" key="1">
    <citation type="submission" date="2019-04" db="EMBL/GenBank/DDBJ databases">
        <title>Streptomyces oryziradicis sp. nov., a novel actinomycete isolated from rhizosphere soil of rice (Oryza sativa L.).</title>
        <authorList>
            <person name="Li C."/>
        </authorList>
    </citation>
    <scope>NUCLEOTIDE SEQUENCE [LARGE SCALE GENOMIC DNA]</scope>
    <source>
        <strain evidence="3 4">NEAU-C40</strain>
    </source>
</reference>
<gene>
    <name evidence="3" type="ORF">FCI23_53170</name>
</gene>
<dbReference type="InterPro" id="IPR032466">
    <property type="entry name" value="Metal_Hydrolase"/>
</dbReference>
<dbReference type="InterPro" id="IPR052350">
    <property type="entry name" value="Metallo-dep_Lactonases"/>
</dbReference>
<accession>A0A4U0RIY4</accession>
<dbReference type="EMBL" id="SUMC01000206">
    <property type="protein sequence ID" value="TJZ94680.1"/>
    <property type="molecule type" value="Genomic_DNA"/>
</dbReference>
<organism evidence="3 4">
    <name type="scientific">Actinacidiphila oryziradicis</name>
    <dbReference type="NCBI Taxonomy" id="2571141"/>
    <lineage>
        <taxon>Bacteria</taxon>
        <taxon>Bacillati</taxon>
        <taxon>Actinomycetota</taxon>
        <taxon>Actinomycetes</taxon>
        <taxon>Kitasatosporales</taxon>
        <taxon>Streptomycetaceae</taxon>
        <taxon>Actinacidiphila</taxon>
    </lineage>
</organism>